<protein>
    <submittedName>
        <fullName evidence="1">Uncharacterized protein</fullName>
    </submittedName>
</protein>
<proteinExistence type="predicted"/>
<dbReference type="AlphaFoldDB" id="A0AAD5RDW9"/>
<gene>
    <name evidence="1" type="ORF">KIN20_037151</name>
</gene>
<organism evidence="1 2">
    <name type="scientific">Parelaphostrongylus tenuis</name>
    <name type="common">Meningeal worm</name>
    <dbReference type="NCBI Taxonomy" id="148309"/>
    <lineage>
        <taxon>Eukaryota</taxon>
        <taxon>Metazoa</taxon>
        <taxon>Ecdysozoa</taxon>
        <taxon>Nematoda</taxon>
        <taxon>Chromadorea</taxon>
        <taxon>Rhabditida</taxon>
        <taxon>Rhabditina</taxon>
        <taxon>Rhabditomorpha</taxon>
        <taxon>Strongyloidea</taxon>
        <taxon>Metastrongylidae</taxon>
        <taxon>Parelaphostrongylus</taxon>
    </lineage>
</organism>
<keyword evidence="2" id="KW-1185">Reference proteome</keyword>
<comment type="caution">
    <text evidence="1">The sequence shown here is derived from an EMBL/GenBank/DDBJ whole genome shotgun (WGS) entry which is preliminary data.</text>
</comment>
<accession>A0AAD5RDW9</accession>
<reference evidence="1" key="1">
    <citation type="submission" date="2021-06" db="EMBL/GenBank/DDBJ databases">
        <title>Parelaphostrongylus tenuis whole genome reference sequence.</title>
        <authorList>
            <person name="Garwood T.J."/>
            <person name="Larsen P.A."/>
            <person name="Fountain-Jones N.M."/>
            <person name="Garbe J.R."/>
            <person name="Macchietto M.G."/>
            <person name="Kania S.A."/>
            <person name="Gerhold R.W."/>
            <person name="Richards J.E."/>
            <person name="Wolf T.M."/>
        </authorList>
    </citation>
    <scope>NUCLEOTIDE SEQUENCE</scope>
    <source>
        <strain evidence="1">MNPRO001-30</strain>
        <tissue evidence="1">Meninges</tissue>
    </source>
</reference>
<dbReference type="EMBL" id="JAHQIW010007460">
    <property type="protein sequence ID" value="KAJ1374462.1"/>
    <property type="molecule type" value="Genomic_DNA"/>
</dbReference>
<dbReference type="Proteomes" id="UP001196413">
    <property type="component" value="Unassembled WGS sequence"/>
</dbReference>
<evidence type="ECO:0000313" key="1">
    <source>
        <dbReference type="EMBL" id="KAJ1374462.1"/>
    </source>
</evidence>
<sequence length="72" mass="8047">MKTTVQVSNYIRFILKIKWGTFGSEEEKNQVVQNAFCQMLVATTARRIGDRPSALMAPVEQLRFLSGCGPIA</sequence>
<name>A0AAD5RDW9_PARTN</name>
<evidence type="ECO:0000313" key="2">
    <source>
        <dbReference type="Proteomes" id="UP001196413"/>
    </source>
</evidence>